<evidence type="ECO:0000259" key="2">
    <source>
        <dbReference type="Pfam" id="PF00534"/>
    </source>
</evidence>
<dbReference type="EMBL" id="DSTT01000005">
    <property type="protein sequence ID" value="HFK24294.1"/>
    <property type="molecule type" value="Genomic_DNA"/>
</dbReference>
<dbReference type="Pfam" id="PF00534">
    <property type="entry name" value="Glycos_transf_1"/>
    <property type="match status" value="1"/>
</dbReference>
<keyword evidence="1" id="KW-0472">Membrane</keyword>
<name>A0A7C3J6V5_UNCW3</name>
<keyword evidence="1" id="KW-1133">Transmembrane helix</keyword>
<dbReference type="SUPFAM" id="SSF53756">
    <property type="entry name" value="UDP-Glycosyltransferase/glycogen phosphorylase"/>
    <property type="match status" value="1"/>
</dbReference>
<dbReference type="AlphaFoldDB" id="A0A7C3J6V5"/>
<protein>
    <recommendedName>
        <fullName evidence="2">Glycosyl transferase family 1 domain-containing protein</fullName>
    </recommendedName>
</protein>
<dbReference type="Gene3D" id="3.40.50.2000">
    <property type="entry name" value="Glycogen Phosphorylase B"/>
    <property type="match status" value="1"/>
</dbReference>
<dbReference type="GO" id="GO:0016757">
    <property type="term" value="F:glycosyltransferase activity"/>
    <property type="evidence" value="ECO:0007669"/>
    <property type="project" value="InterPro"/>
</dbReference>
<organism evidence="3">
    <name type="scientific">candidate division WOR-3 bacterium</name>
    <dbReference type="NCBI Taxonomy" id="2052148"/>
    <lineage>
        <taxon>Bacteria</taxon>
        <taxon>Bacteria division WOR-3</taxon>
    </lineage>
</organism>
<accession>A0A7C3J6V5</accession>
<dbReference type="InterPro" id="IPR001296">
    <property type="entry name" value="Glyco_trans_1"/>
</dbReference>
<feature type="transmembrane region" description="Helical" evidence="1">
    <location>
        <begin position="119"/>
        <end position="137"/>
    </location>
</feature>
<keyword evidence="1" id="KW-0812">Transmembrane</keyword>
<evidence type="ECO:0000256" key="1">
    <source>
        <dbReference type="SAM" id="Phobius"/>
    </source>
</evidence>
<evidence type="ECO:0000313" key="3">
    <source>
        <dbReference type="EMBL" id="HFK24294.1"/>
    </source>
</evidence>
<reference evidence="3" key="1">
    <citation type="journal article" date="2020" name="mSystems">
        <title>Genome- and Community-Level Interaction Insights into Carbon Utilization and Element Cycling Functions of Hydrothermarchaeota in Hydrothermal Sediment.</title>
        <authorList>
            <person name="Zhou Z."/>
            <person name="Liu Y."/>
            <person name="Xu W."/>
            <person name="Pan J."/>
            <person name="Luo Z.H."/>
            <person name="Li M."/>
        </authorList>
    </citation>
    <scope>NUCLEOTIDE SEQUENCE [LARGE SCALE GENOMIC DNA]</scope>
    <source>
        <strain evidence="3">SpSt-464</strain>
    </source>
</reference>
<feature type="transmembrane region" description="Helical" evidence="1">
    <location>
        <begin position="92"/>
        <end position="110"/>
    </location>
</feature>
<comment type="caution">
    <text evidence="3">The sequence shown here is derived from an EMBL/GenBank/DDBJ whole genome shotgun (WGS) entry which is preliminary data.</text>
</comment>
<gene>
    <name evidence="3" type="ORF">ENS15_06595</name>
</gene>
<proteinExistence type="predicted"/>
<sequence>MNEGNQLNKENIKFICFFENPENNTQNRLISLASINKIKYLNSALIGVNFTTEIVSLSWTINSKGYYKGKLAKISDGTFLKTFNSFGSKTKVVRIFSYTFSLLQLFFYLLKNTKRNDKILVYHSIILSVPIIILKSIKKIKLILEVEEIYSDVWKERKLFTILEKKLIQSADSYIFSTHTLVDKINNIKPYIISYGELKHNKQKVEKYKDKIHLVFAGSFDPIIGVLESINVAKYLDKTYHLHIIGFGKQKETENVLNLINEVNRNSSCQVTYDGCLKGDDYIEFIQRCHIGLSTISKRKGFIDSVFPSKILSYLCNNLYVVSSDLKSVVESPFSHLIKFYNEDNPESIAKAIKEIKIDENYDKFLEEEIKKIDEKFKKDLLNLINQNDRF</sequence>
<feature type="domain" description="Glycosyl transferase family 1" evidence="2">
    <location>
        <begin position="201"/>
        <end position="371"/>
    </location>
</feature>